<reference evidence="1 2" key="1">
    <citation type="submission" date="2018-04" db="EMBL/GenBank/DDBJ databases">
        <title>Genomic Encyclopedia of Type Strains, Phase IV (KMG-IV): sequencing the most valuable type-strain genomes for metagenomic binning, comparative biology and taxonomic classification.</title>
        <authorList>
            <person name="Goeker M."/>
        </authorList>
    </citation>
    <scope>NUCLEOTIDE SEQUENCE [LARGE SCALE GENOMIC DNA]</scope>
    <source>
        <strain evidence="1 2">DSM 104150</strain>
    </source>
</reference>
<gene>
    <name evidence="1" type="ORF">C8D93_10944</name>
</gene>
<keyword evidence="2" id="KW-1185">Reference proteome</keyword>
<protein>
    <submittedName>
        <fullName evidence="1">Uncharacterized protein</fullName>
    </submittedName>
</protein>
<dbReference type="EMBL" id="QICN01000009">
    <property type="protein sequence ID" value="PXV65665.1"/>
    <property type="molecule type" value="Genomic_DNA"/>
</dbReference>
<dbReference type="Proteomes" id="UP000248330">
    <property type="component" value="Unassembled WGS sequence"/>
</dbReference>
<dbReference type="AlphaFoldDB" id="A0A318E611"/>
<proteinExistence type="predicted"/>
<evidence type="ECO:0000313" key="1">
    <source>
        <dbReference type="EMBL" id="PXV65665.1"/>
    </source>
</evidence>
<name>A0A318E611_9GAMM</name>
<comment type="caution">
    <text evidence="1">The sequence shown here is derived from an EMBL/GenBank/DDBJ whole genome shotgun (WGS) entry which is preliminary data.</text>
</comment>
<organism evidence="1 2">
    <name type="scientific">Sinimarinibacterium flocculans</name>
    <dbReference type="NCBI Taxonomy" id="985250"/>
    <lineage>
        <taxon>Bacteria</taxon>
        <taxon>Pseudomonadati</taxon>
        <taxon>Pseudomonadota</taxon>
        <taxon>Gammaproteobacteria</taxon>
        <taxon>Nevskiales</taxon>
        <taxon>Nevskiaceae</taxon>
        <taxon>Sinimarinibacterium</taxon>
    </lineage>
</organism>
<evidence type="ECO:0000313" key="2">
    <source>
        <dbReference type="Proteomes" id="UP000248330"/>
    </source>
</evidence>
<sequence>MACAVPVPIHSRLDDCPRCRGRQLQPIGGTELRVRELRVIDLPQTLSLETPLEE</sequence>
<accession>A0A318E611</accession>